<dbReference type="InterPro" id="IPR007267">
    <property type="entry name" value="GtrA_DPMS_TM"/>
</dbReference>
<evidence type="ECO:0000256" key="1">
    <source>
        <dbReference type="ARBA" id="ARBA00004141"/>
    </source>
</evidence>
<accession>A0ABQ3V2P2</accession>
<feature type="transmembrane region" description="Helical" evidence="7">
    <location>
        <begin position="39"/>
        <end position="63"/>
    </location>
</feature>
<keyword evidence="3 7" id="KW-0812">Transmembrane</keyword>
<feature type="region of interest" description="Disordered" evidence="6">
    <location>
        <begin position="1"/>
        <end position="30"/>
    </location>
</feature>
<comment type="similarity">
    <text evidence="2">Belongs to the GtrA family.</text>
</comment>
<feature type="transmembrane region" description="Helical" evidence="7">
    <location>
        <begin position="110"/>
        <end position="129"/>
    </location>
</feature>
<evidence type="ECO:0000256" key="7">
    <source>
        <dbReference type="SAM" id="Phobius"/>
    </source>
</evidence>
<feature type="domain" description="GtrA/DPMS transmembrane" evidence="8">
    <location>
        <begin position="41"/>
        <end position="167"/>
    </location>
</feature>
<evidence type="ECO:0000313" key="9">
    <source>
        <dbReference type="EMBL" id="GHO58765.1"/>
    </source>
</evidence>
<dbReference type="EMBL" id="BNJG01000003">
    <property type="protein sequence ID" value="GHO58765.1"/>
    <property type="molecule type" value="Genomic_DNA"/>
</dbReference>
<dbReference type="RefSeq" id="WP_201375015.1">
    <property type="nucleotide sequence ID" value="NZ_BNJG01000003.1"/>
</dbReference>
<keyword evidence="5 7" id="KW-0472">Membrane</keyword>
<feature type="transmembrane region" description="Helical" evidence="7">
    <location>
        <begin position="149"/>
        <end position="168"/>
    </location>
</feature>
<evidence type="ECO:0000313" key="10">
    <source>
        <dbReference type="Proteomes" id="UP000654345"/>
    </source>
</evidence>
<evidence type="ECO:0000256" key="4">
    <source>
        <dbReference type="ARBA" id="ARBA00022989"/>
    </source>
</evidence>
<sequence>MPETSTLSPTETSDTYTFSSVMRPEPEPDTRTHKGWVQLLRFSAVGGLNTVLDLLVLNALLLLCPTSSPWLIALYTAIAYCMGATNSFLLNKNWTFTHRQPTTWRELKRFGLATLLGLSWNSLFTWLASMVAHPFVTNTLAWTDLSKGLAIASGTILSFLVMRLWVFIH</sequence>
<feature type="transmembrane region" description="Helical" evidence="7">
    <location>
        <begin position="69"/>
        <end position="89"/>
    </location>
</feature>
<reference evidence="9 10" key="1">
    <citation type="journal article" date="2021" name="Int. J. Syst. Evol. Microbiol.">
        <title>Reticulibacter mediterranei gen. nov., sp. nov., within the new family Reticulibacteraceae fam. nov., and Ktedonospora formicarum gen. nov., sp. nov., Ktedonobacter robiniae sp. nov., Dictyobacter formicarum sp. nov. and Dictyobacter arantiisoli sp. nov., belonging to the class Ktedonobacteria.</title>
        <authorList>
            <person name="Yabe S."/>
            <person name="Zheng Y."/>
            <person name="Wang C.M."/>
            <person name="Sakai Y."/>
            <person name="Abe K."/>
            <person name="Yokota A."/>
            <person name="Donadio S."/>
            <person name="Cavaletti L."/>
            <person name="Monciardini P."/>
        </authorList>
    </citation>
    <scope>NUCLEOTIDE SEQUENCE [LARGE SCALE GENOMIC DNA]</scope>
    <source>
        <strain evidence="9 10">SOSP1-30</strain>
    </source>
</reference>
<protein>
    <recommendedName>
        <fullName evidence="8">GtrA/DPMS transmembrane domain-containing protein</fullName>
    </recommendedName>
</protein>
<comment type="subcellular location">
    <subcellularLocation>
        <location evidence="1">Membrane</location>
        <topology evidence="1">Multi-pass membrane protein</topology>
    </subcellularLocation>
</comment>
<evidence type="ECO:0000256" key="3">
    <source>
        <dbReference type="ARBA" id="ARBA00022692"/>
    </source>
</evidence>
<comment type="caution">
    <text evidence="9">The sequence shown here is derived from an EMBL/GenBank/DDBJ whole genome shotgun (WGS) entry which is preliminary data.</text>
</comment>
<dbReference type="InterPro" id="IPR051401">
    <property type="entry name" value="GtrA_CellWall_Glycosyl"/>
</dbReference>
<evidence type="ECO:0000256" key="6">
    <source>
        <dbReference type="SAM" id="MobiDB-lite"/>
    </source>
</evidence>
<evidence type="ECO:0000256" key="2">
    <source>
        <dbReference type="ARBA" id="ARBA00009399"/>
    </source>
</evidence>
<evidence type="ECO:0000259" key="8">
    <source>
        <dbReference type="Pfam" id="PF04138"/>
    </source>
</evidence>
<dbReference type="Pfam" id="PF04138">
    <property type="entry name" value="GtrA_DPMS_TM"/>
    <property type="match status" value="1"/>
</dbReference>
<organism evidence="9 10">
    <name type="scientific">Ktedonobacter robiniae</name>
    <dbReference type="NCBI Taxonomy" id="2778365"/>
    <lineage>
        <taxon>Bacteria</taxon>
        <taxon>Bacillati</taxon>
        <taxon>Chloroflexota</taxon>
        <taxon>Ktedonobacteria</taxon>
        <taxon>Ktedonobacterales</taxon>
        <taxon>Ktedonobacteraceae</taxon>
        <taxon>Ktedonobacter</taxon>
    </lineage>
</organism>
<keyword evidence="4 7" id="KW-1133">Transmembrane helix</keyword>
<dbReference type="PANTHER" id="PTHR38459:SF1">
    <property type="entry name" value="PROPHAGE BACTOPRENOL-LINKED GLUCOSE TRANSLOCASE HOMOLOG"/>
    <property type="match status" value="1"/>
</dbReference>
<gene>
    <name evidence="9" type="ORF">KSB_72400</name>
</gene>
<dbReference type="PANTHER" id="PTHR38459">
    <property type="entry name" value="PROPHAGE BACTOPRENOL-LINKED GLUCOSE TRANSLOCASE HOMOLOG"/>
    <property type="match status" value="1"/>
</dbReference>
<proteinExistence type="inferred from homology"/>
<keyword evidence="10" id="KW-1185">Reference proteome</keyword>
<feature type="compositionally biased region" description="Low complexity" evidence="6">
    <location>
        <begin position="1"/>
        <end position="15"/>
    </location>
</feature>
<dbReference type="Proteomes" id="UP000654345">
    <property type="component" value="Unassembled WGS sequence"/>
</dbReference>
<evidence type="ECO:0000256" key="5">
    <source>
        <dbReference type="ARBA" id="ARBA00023136"/>
    </source>
</evidence>
<name>A0ABQ3V2P2_9CHLR</name>